<dbReference type="InterPro" id="IPR029063">
    <property type="entry name" value="SAM-dependent_MTases_sf"/>
</dbReference>
<keyword evidence="3 6" id="KW-0489">Methyltransferase</keyword>
<dbReference type="PANTHER" id="PTHR31760">
    <property type="entry name" value="S-ADENOSYL-L-METHIONINE-DEPENDENT METHYLTRANSFERASES SUPERFAMILY PROTEIN"/>
    <property type="match status" value="1"/>
</dbReference>
<evidence type="ECO:0000256" key="5">
    <source>
        <dbReference type="ARBA" id="ARBA00022691"/>
    </source>
</evidence>
<gene>
    <name evidence="6 7" type="primary">rsmG</name>
    <name evidence="7" type="ORF">IAB02_00145</name>
</gene>
<evidence type="ECO:0000256" key="2">
    <source>
        <dbReference type="ARBA" id="ARBA00022552"/>
    </source>
</evidence>
<keyword evidence="2 6" id="KW-0698">rRNA processing</keyword>
<evidence type="ECO:0000313" key="8">
    <source>
        <dbReference type="Proteomes" id="UP000824072"/>
    </source>
</evidence>
<dbReference type="Pfam" id="PF02527">
    <property type="entry name" value="GidB"/>
    <property type="match status" value="1"/>
</dbReference>
<comment type="caution">
    <text evidence="7">The sequence shown here is derived from an EMBL/GenBank/DDBJ whole genome shotgun (WGS) entry which is preliminary data.</text>
</comment>
<feature type="binding site" evidence="6">
    <location>
        <position position="77"/>
    </location>
    <ligand>
        <name>S-adenosyl-L-methionine</name>
        <dbReference type="ChEBI" id="CHEBI:59789"/>
    </ligand>
</feature>
<dbReference type="PANTHER" id="PTHR31760:SF0">
    <property type="entry name" value="S-ADENOSYL-L-METHIONINE-DEPENDENT METHYLTRANSFERASES SUPERFAMILY PROTEIN"/>
    <property type="match status" value="1"/>
</dbReference>
<evidence type="ECO:0000256" key="6">
    <source>
        <dbReference type="HAMAP-Rule" id="MF_00074"/>
    </source>
</evidence>
<dbReference type="EC" id="2.1.1.-" evidence="6"/>
<dbReference type="EMBL" id="DVMU01000003">
    <property type="protein sequence ID" value="HIU32947.1"/>
    <property type="molecule type" value="Genomic_DNA"/>
</dbReference>
<dbReference type="Gene3D" id="3.40.50.150">
    <property type="entry name" value="Vaccinia Virus protein VP39"/>
    <property type="match status" value="1"/>
</dbReference>
<proteinExistence type="inferred from homology"/>
<sequence>MREVLLERFSAFGLEISPEQAEKFCLYHTLLGEANARFNLTRVPEEISEAVDRNYLDSACALKIGLIADAQRIVDVGTGAGFPGIPLAILLPEREFTLLDALGKRVEFLREVIDRLGLNARAVKMRAEEAGRSAQMREQFDLAVSRAVAPMRVLAELMLPLVRVGGGMLAYKGPGLGEEMEAAQTALELLGGRAAGVFPAEIPGRDWRHALARIEKARATPEKYPRRVGIPEKRPL</sequence>
<dbReference type="InterPro" id="IPR003682">
    <property type="entry name" value="rRNA_ssu_MeTfrase_G"/>
</dbReference>
<dbReference type="AlphaFoldDB" id="A0A9D1IB54"/>
<feature type="binding site" evidence="6">
    <location>
        <position position="82"/>
    </location>
    <ligand>
        <name>S-adenosyl-L-methionine</name>
        <dbReference type="ChEBI" id="CHEBI:59789"/>
    </ligand>
</feature>
<comment type="caution">
    <text evidence="6">Lacks conserved residue(s) required for the propagation of feature annotation.</text>
</comment>
<dbReference type="SUPFAM" id="SSF53335">
    <property type="entry name" value="S-adenosyl-L-methionine-dependent methyltransferases"/>
    <property type="match status" value="1"/>
</dbReference>
<dbReference type="NCBIfam" id="TIGR00138">
    <property type="entry name" value="rsmG_gidB"/>
    <property type="match status" value="1"/>
</dbReference>
<keyword evidence="1 6" id="KW-0963">Cytoplasm</keyword>
<protein>
    <recommendedName>
        <fullName evidence="6">Ribosomal RNA small subunit methyltransferase G</fullName>
        <ecNumber evidence="6">2.1.1.-</ecNumber>
    </recommendedName>
    <alternativeName>
        <fullName evidence="6">16S rRNA 7-methylguanosine methyltransferase</fullName>
        <shortName evidence="6">16S rRNA m7G methyltransferase</shortName>
    </alternativeName>
</protein>
<keyword evidence="4 6" id="KW-0808">Transferase</keyword>
<accession>A0A9D1IB54</accession>
<dbReference type="FunFam" id="3.40.50.150:FF:000041">
    <property type="entry name" value="Ribosomal RNA small subunit methyltransferase G"/>
    <property type="match status" value="1"/>
</dbReference>
<feature type="binding site" evidence="6">
    <location>
        <position position="146"/>
    </location>
    <ligand>
        <name>S-adenosyl-L-methionine</name>
        <dbReference type="ChEBI" id="CHEBI:59789"/>
    </ligand>
</feature>
<dbReference type="Proteomes" id="UP000824072">
    <property type="component" value="Unassembled WGS sequence"/>
</dbReference>
<name>A0A9D1IB54_9FIRM</name>
<dbReference type="HAMAP" id="MF_00074">
    <property type="entry name" value="16SrRNA_methyltr_G"/>
    <property type="match status" value="1"/>
</dbReference>
<evidence type="ECO:0000256" key="4">
    <source>
        <dbReference type="ARBA" id="ARBA00022679"/>
    </source>
</evidence>
<reference evidence="7" key="2">
    <citation type="journal article" date="2021" name="PeerJ">
        <title>Extensive microbial diversity within the chicken gut microbiome revealed by metagenomics and culture.</title>
        <authorList>
            <person name="Gilroy R."/>
            <person name="Ravi A."/>
            <person name="Getino M."/>
            <person name="Pursley I."/>
            <person name="Horton D.L."/>
            <person name="Alikhan N.F."/>
            <person name="Baker D."/>
            <person name="Gharbi K."/>
            <person name="Hall N."/>
            <person name="Watson M."/>
            <person name="Adriaenssens E.M."/>
            <person name="Foster-Nyarko E."/>
            <person name="Jarju S."/>
            <person name="Secka A."/>
            <person name="Antonio M."/>
            <person name="Oren A."/>
            <person name="Chaudhuri R.R."/>
            <person name="La Ragione R."/>
            <person name="Hildebrand F."/>
            <person name="Pallen M.J."/>
        </authorList>
    </citation>
    <scope>NUCLEOTIDE SEQUENCE</scope>
    <source>
        <strain evidence="7">ChiHcec3-11533</strain>
    </source>
</reference>
<comment type="similarity">
    <text evidence="6">Belongs to the methyltransferase superfamily. RNA methyltransferase RsmG family.</text>
</comment>
<comment type="subcellular location">
    <subcellularLocation>
        <location evidence="6">Cytoplasm</location>
    </subcellularLocation>
</comment>
<organism evidence="7 8">
    <name type="scientific">Candidatus Pullichristensenella excrementigallinarum</name>
    <dbReference type="NCBI Taxonomy" id="2840907"/>
    <lineage>
        <taxon>Bacteria</taxon>
        <taxon>Bacillati</taxon>
        <taxon>Bacillota</taxon>
        <taxon>Clostridia</taxon>
        <taxon>Candidatus Pullichristensenella</taxon>
    </lineage>
</organism>
<feature type="binding site" evidence="6">
    <location>
        <begin position="127"/>
        <end position="128"/>
    </location>
    <ligand>
        <name>S-adenosyl-L-methionine</name>
        <dbReference type="ChEBI" id="CHEBI:59789"/>
    </ligand>
</feature>
<comment type="function">
    <text evidence="6">Specifically methylates the N7 position of a guanine in 16S rRNA.</text>
</comment>
<dbReference type="GO" id="GO:0070043">
    <property type="term" value="F:rRNA (guanine-N7-)-methyltransferase activity"/>
    <property type="evidence" value="ECO:0007669"/>
    <property type="project" value="UniProtKB-UniRule"/>
</dbReference>
<reference evidence="7" key="1">
    <citation type="submission" date="2020-10" db="EMBL/GenBank/DDBJ databases">
        <authorList>
            <person name="Gilroy R."/>
        </authorList>
    </citation>
    <scope>NUCLEOTIDE SEQUENCE</scope>
    <source>
        <strain evidence="7">ChiHcec3-11533</strain>
    </source>
</reference>
<evidence type="ECO:0000256" key="3">
    <source>
        <dbReference type="ARBA" id="ARBA00022603"/>
    </source>
</evidence>
<dbReference type="GO" id="GO:0005829">
    <property type="term" value="C:cytosol"/>
    <property type="evidence" value="ECO:0007669"/>
    <property type="project" value="TreeGrafter"/>
</dbReference>
<evidence type="ECO:0000313" key="7">
    <source>
        <dbReference type="EMBL" id="HIU32947.1"/>
    </source>
</evidence>
<keyword evidence="5 6" id="KW-0949">S-adenosyl-L-methionine</keyword>
<evidence type="ECO:0000256" key="1">
    <source>
        <dbReference type="ARBA" id="ARBA00022490"/>
    </source>
</evidence>